<dbReference type="Proteomes" id="UP000377798">
    <property type="component" value="Unassembled WGS sequence"/>
</dbReference>
<reference evidence="4 5" key="1">
    <citation type="submission" date="2019-02" db="EMBL/GenBank/DDBJ databases">
        <authorList>
            <consortium name="Pathogen Informatics"/>
        </authorList>
    </citation>
    <scope>NUCLEOTIDE SEQUENCE [LARGE SCALE GENOMIC DNA]</scope>
    <source>
        <strain evidence="4 5">3012STDY7089603</strain>
    </source>
</reference>
<protein>
    <submittedName>
        <fullName evidence="4">V-type ATP synthase subunit F</fullName>
    </submittedName>
</protein>
<dbReference type="Pfam" id="PF01990">
    <property type="entry name" value="ATP-synt_F"/>
    <property type="match status" value="1"/>
</dbReference>
<evidence type="ECO:0000313" key="5">
    <source>
        <dbReference type="Proteomes" id="UP000377798"/>
    </source>
</evidence>
<keyword evidence="2" id="KW-0813">Transport</keyword>
<keyword evidence="3" id="KW-0406">Ion transport</keyword>
<keyword evidence="5" id="KW-1185">Reference proteome</keyword>
<organism evidence="4 5">
    <name type="scientific">Urinicoccus massiliensis</name>
    <dbReference type="NCBI Taxonomy" id="1723382"/>
    <lineage>
        <taxon>Bacteria</taxon>
        <taxon>Bacillati</taxon>
        <taxon>Bacillota</taxon>
        <taxon>Tissierellia</taxon>
        <taxon>Tissierellales</taxon>
        <taxon>Peptoniphilaceae</taxon>
        <taxon>Urinicoccus</taxon>
    </lineage>
</organism>
<dbReference type="AlphaFoldDB" id="A0A8H2QSD9"/>
<dbReference type="RefSeq" id="WP_034440759.1">
    <property type="nucleotide sequence ID" value="NZ_CAACYI010000001.1"/>
</dbReference>
<dbReference type="InterPro" id="IPR008218">
    <property type="entry name" value="ATPase_V1-cplx_f_g_su"/>
</dbReference>
<dbReference type="GO" id="GO:0046961">
    <property type="term" value="F:proton-transporting ATPase activity, rotational mechanism"/>
    <property type="evidence" value="ECO:0007669"/>
    <property type="project" value="InterPro"/>
</dbReference>
<dbReference type="InterPro" id="IPR036906">
    <property type="entry name" value="ATPase_V1_fsu_sf"/>
</dbReference>
<comment type="similarity">
    <text evidence="1">Belongs to the V-ATPase F subunit family.</text>
</comment>
<dbReference type="EMBL" id="CAACYI010000001">
    <property type="protein sequence ID" value="VFB15775.1"/>
    <property type="molecule type" value="Genomic_DNA"/>
</dbReference>
<dbReference type="SUPFAM" id="SSF159468">
    <property type="entry name" value="AtpF-like"/>
    <property type="match status" value="1"/>
</dbReference>
<dbReference type="Gene3D" id="3.40.50.10580">
    <property type="entry name" value="ATPase, V1 complex, subunit F"/>
    <property type="match status" value="1"/>
</dbReference>
<comment type="caution">
    <text evidence="4">The sequence shown here is derived from an EMBL/GenBank/DDBJ whole genome shotgun (WGS) entry which is preliminary data.</text>
</comment>
<gene>
    <name evidence="4" type="ORF">NCTC13150_00279</name>
</gene>
<evidence type="ECO:0000313" key="4">
    <source>
        <dbReference type="EMBL" id="VFB15775.1"/>
    </source>
</evidence>
<evidence type="ECO:0000256" key="3">
    <source>
        <dbReference type="ARBA" id="ARBA00023065"/>
    </source>
</evidence>
<accession>A0A8H2QSD9</accession>
<evidence type="ECO:0000256" key="1">
    <source>
        <dbReference type="ARBA" id="ARBA00010148"/>
    </source>
</evidence>
<sequence>MRSLALTDNRDILTGLRMAGIEGVLCGNEESLRDEFHRALANDKVGLIILTTRGFYALEEEVIDVKMHRASPLIVTIPEIDGHMDQDFILKYIQESIGIGMKDDAKE</sequence>
<name>A0A8H2QSD9_9FIRM</name>
<evidence type="ECO:0000256" key="2">
    <source>
        <dbReference type="ARBA" id="ARBA00022448"/>
    </source>
</evidence>
<proteinExistence type="inferred from homology"/>